<dbReference type="AlphaFoldDB" id="A0A845GQR0"/>
<dbReference type="Proteomes" id="UP000447355">
    <property type="component" value="Unassembled WGS sequence"/>
</dbReference>
<name>A0A845GQR0_9BURK</name>
<evidence type="ECO:0000313" key="1">
    <source>
        <dbReference type="EMBL" id="MYM95027.1"/>
    </source>
</evidence>
<reference evidence="1" key="1">
    <citation type="submission" date="2019-12" db="EMBL/GenBank/DDBJ databases">
        <title>Novel species isolated from a subtropical stream in China.</title>
        <authorList>
            <person name="Lu H."/>
        </authorList>
    </citation>
    <scope>NUCLEOTIDE SEQUENCE [LARGE SCALE GENOMIC DNA]</scope>
    <source>
        <strain evidence="1">FT81W</strain>
    </source>
</reference>
<evidence type="ECO:0000313" key="2">
    <source>
        <dbReference type="Proteomes" id="UP000447355"/>
    </source>
</evidence>
<sequence>MKAAFLLALAATPAYPQPNSAGTGLLVARDQARMIVRWRPPAAVAGGARP</sequence>
<proteinExistence type="predicted"/>
<gene>
    <name evidence="1" type="ORF">GTP90_14255</name>
</gene>
<comment type="caution">
    <text evidence="1">The sequence shown here is derived from an EMBL/GenBank/DDBJ whole genome shotgun (WGS) entry which is preliminary data.</text>
</comment>
<dbReference type="EMBL" id="WWCX01000020">
    <property type="protein sequence ID" value="MYM95027.1"/>
    <property type="molecule type" value="Genomic_DNA"/>
</dbReference>
<accession>A0A845GQR0</accession>
<protein>
    <submittedName>
        <fullName evidence="1">Uncharacterized protein</fullName>
    </submittedName>
</protein>
<organism evidence="1 2">
    <name type="scientific">Duganella vulcania</name>
    <dbReference type="NCBI Taxonomy" id="2692166"/>
    <lineage>
        <taxon>Bacteria</taxon>
        <taxon>Pseudomonadati</taxon>
        <taxon>Pseudomonadota</taxon>
        <taxon>Betaproteobacteria</taxon>
        <taxon>Burkholderiales</taxon>
        <taxon>Oxalobacteraceae</taxon>
        <taxon>Telluria group</taxon>
        <taxon>Duganella</taxon>
    </lineage>
</organism>
<dbReference type="RefSeq" id="WP_161084176.1">
    <property type="nucleotide sequence ID" value="NZ_WWCX01000020.1"/>
</dbReference>